<keyword evidence="1" id="KW-0472">Membrane</keyword>
<keyword evidence="1" id="KW-1133">Transmembrane helix</keyword>
<feature type="transmembrane region" description="Helical" evidence="1">
    <location>
        <begin position="311"/>
        <end position="332"/>
    </location>
</feature>
<protein>
    <submittedName>
        <fullName evidence="2">Uncharacterized protein</fullName>
    </submittedName>
</protein>
<feature type="transmembrane region" description="Helical" evidence="1">
    <location>
        <begin position="281"/>
        <end position="299"/>
    </location>
</feature>
<dbReference type="KEGG" id="kbs:EPA93_19945"/>
<proteinExistence type="predicted"/>
<organism evidence="2 3">
    <name type="scientific">Ktedonosporobacter rubrisoli</name>
    <dbReference type="NCBI Taxonomy" id="2509675"/>
    <lineage>
        <taxon>Bacteria</taxon>
        <taxon>Bacillati</taxon>
        <taxon>Chloroflexota</taxon>
        <taxon>Ktedonobacteria</taxon>
        <taxon>Ktedonobacterales</taxon>
        <taxon>Ktedonosporobacteraceae</taxon>
        <taxon>Ktedonosporobacter</taxon>
    </lineage>
</organism>
<accession>A0A4P6JTB9</accession>
<feature type="transmembrane region" description="Helical" evidence="1">
    <location>
        <begin position="57"/>
        <end position="74"/>
    </location>
</feature>
<dbReference type="EMBL" id="CP035758">
    <property type="protein sequence ID" value="QBD78146.1"/>
    <property type="molecule type" value="Genomic_DNA"/>
</dbReference>
<feature type="transmembrane region" description="Helical" evidence="1">
    <location>
        <begin position="249"/>
        <end position="269"/>
    </location>
</feature>
<feature type="transmembrane region" description="Helical" evidence="1">
    <location>
        <begin position="174"/>
        <end position="197"/>
    </location>
</feature>
<dbReference type="AlphaFoldDB" id="A0A4P6JTB9"/>
<feature type="transmembrane region" description="Helical" evidence="1">
    <location>
        <begin position="106"/>
        <end position="128"/>
    </location>
</feature>
<dbReference type="RefSeq" id="WP_129889199.1">
    <property type="nucleotide sequence ID" value="NZ_CP035758.1"/>
</dbReference>
<gene>
    <name evidence="2" type="ORF">EPA93_19945</name>
</gene>
<evidence type="ECO:0000313" key="3">
    <source>
        <dbReference type="Proteomes" id="UP000290365"/>
    </source>
</evidence>
<reference evidence="2 3" key="1">
    <citation type="submission" date="2019-01" db="EMBL/GenBank/DDBJ databases">
        <title>Ktedonosporobacter rubrisoli SCAWS-G2.</title>
        <authorList>
            <person name="Huang Y."/>
            <person name="Yan B."/>
        </authorList>
    </citation>
    <scope>NUCLEOTIDE SEQUENCE [LARGE SCALE GENOMIC DNA]</scope>
    <source>
        <strain evidence="2 3">SCAWS-G2</strain>
    </source>
</reference>
<feature type="transmembrane region" description="Helical" evidence="1">
    <location>
        <begin position="209"/>
        <end position="229"/>
    </location>
</feature>
<dbReference type="OrthoDB" id="151583at2"/>
<feature type="transmembrane region" description="Helical" evidence="1">
    <location>
        <begin position="140"/>
        <end position="162"/>
    </location>
</feature>
<name>A0A4P6JTB9_KTERU</name>
<feature type="transmembrane region" description="Helical" evidence="1">
    <location>
        <begin position="28"/>
        <end position="50"/>
    </location>
</feature>
<evidence type="ECO:0000313" key="2">
    <source>
        <dbReference type="EMBL" id="QBD78146.1"/>
    </source>
</evidence>
<keyword evidence="1" id="KW-0812">Transmembrane</keyword>
<keyword evidence="3" id="KW-1185">Reference proteome</keyword>
<sequence>MRRVLPAIGLYFLAPLVAEFLLGDIPILSGAGLVAFFASSLIYGSGAVLIREVVRRAGYGWPTIIAFALAYGVIEESFATLSLFNPHYAGWHQLDYGYVPALGIGLSWTLFVLGLHMIWSISVPIALVETLAGSRRTTPWLGNIGLAVMAIVFVGIVIFSFTASTHNDGFVASMPQFIGAGIAVIIIVAIGIVLGRYQTTLHTNITRNAPNPWLVLIVSLAAGALFMLIYSADPRGLSPWLANINLPPWLAVVLFLGLYAGVAVLVNFWSRLDGWSNAHRLALAGGALLTYAWHAFPWPSLFPGTSEPVKLASNTILAAGAVALLVIAALRLRTSTSNASSSASTTAL</sequence>
<evidence type="ECO:0000256" key="1">
    <source>
        <dbReference type="SAM" id="Phobius"/>
    </source>
</evidence>
<dbReference type="Proteomes" id="UP000290365">
    <property type="component" value="Chromosome"/>
</dbReference>